<proteinExistence type="predicted"/>
<keyword evidence="2" id="KW-1185">Reference proteome</keyword>
<sequence length="81" mass="9169">MHNDAPVYLCELVCTYQPTRTLRSANNNILEVKRTRTKGGDGSFAVAAKSLWNNLPTLIKTCDTLVNFKHRLTTHFFHSSC</sequence>
<protein>
    <submittedName>
        <fullName evidence="1">Uncharacterized protein</fullName>
    </submittedName>
</protein>
<evidence type="ECO:0000313" key="2">
    <source>
        <dbReference type="Proteomes" id="UP001209878"/>
    </source>
</evidence>
<reference evidence="1" key="1">
    <citation type="journal article" date="2023" name="Mol. Biol. Evol.">
        <title>Third-Generation Sequencing Reveals the Adaptive Role of the Epigenome in Three Deep-Sea Polychaetes.</title>
        <authorList>
            <person name="Perez M."/>
            <person name="Aroh O."/>
            <person name="Sun Y."/>
            <person name="Lan Y."/>
            <person name="Juniper S.K."/>
            <person name="Young C.R."/>
            <person name="Angers B."/>
            <person name="Qian P.Y."/>
        </authorList>
    </citation>
    <scope>NUCLEOTIDE SEQUENCE</scope>
    <source>
        <strain evidence="1">R07B-5</strain>
    </source>
</reference>
<gene>
    <name evidence="1" type="ORF">NP493_987g00032</name>
</gene>
<dbReference type="Proteomes" id="UP001209878">
    <property type="component" value="Unassembled WGS sequence"/>
</dbReference>
<dbReference type="AlphaFoldDB" id="A0AAD9KK30"/>
<evidence type="ECO:0000313" key="1">
    <source>
        <dbReference type="EMBL" id="KAK2172140.1"/>
    </source>
</evidence>
<name>A0AAD9KK30_RIDPI</name>
<organism evidence="1 2">
    <name type="scientific">Ridgeia piscesae</name>
    <name type="common">Tubeworm</name>
    <dbReference type="NCBI Taxonomy" id="27915"/>
    <lineage>
        <taxon>Eukaryota</taxon>
        <taxon>Metazoa</taxon>
        <taxon>Spiralia</taxon>
        <taxon>Lophotrochozoa</taxon>
        <taxon>Annelida</taxon>
        <taxon>Polychaeta</taxon>
        <taxon>Sedentaria</taxon>
        <taxon>Canalipalpata</taxon>
        <taxon>Sabellida</taxon>
        <taxon>Siboglinidae</taxon>
        <taxon>Ridgeia</taxon>
    </lineage>
</organism>
<accession>A0AAD9KK30</accession>
<dbReference type="EMBL" id="JAODUO010000989">
    <property type="protein sequence ID" value="KAK2172140.1"/>
    <property type="molecule type" value="Genomic_DNA"/>
</dbReference>
<comment type="caution">
    <text evidence="1">The sequence shown here is derived from an EMBL/GenBank/DDBJ whole genome shotgun (WGS) entry which is preliminary data.</text>
</comment>